<reference evidence="3 4" key="1">
    <citation type="submission" date="2019-07" db="EMBL/GenBank/DDBJ databases">
        <title>Genomic Encyclopedia of Archaeal and Bacterial Type Strains, Phase II (KMG-II): from individual species to whole genera.</title>
        <authorList>
            <person name="Goeker M."/>
        </authorList>
    </citation>
    <scope>NUCLEOTIDE SEQUENCE [LARGE SCALE GENOMIC DNA]</scope>
    <source>
        <strain evidence="3 4">ATCC BAA-2084</strain>
    </source>
</reference>
<dbReference type="RefSeq" id="WP_067596405.1">
    <property type="nucleotide sequence ID" value="NZ_CP015963.1"/>
</dbReference>
<protein>
    <submittedName>
        <fullName evidence="3">Uncharacterized protein</fullName>
    </submittedName>
</protein>
<evidence type="ECO:0000313" key="4">
    <source>
        <dbReference type="Proteomes" id="UP000320547"/>
    </source>
</evidence>
<feature type="compositionally biased region" description="Basic and acidic residues" evidence="1">
    <location>
        <begin position="238"/>
        <end position="249"/>
    </location>
</feature>
<feature type="chain" id="PRO_5021900230" evidence="2">
    <location>
        <begin position="22"/>
        <end position="287"/>
    </location>
</feature>
<keyword evidence="2" id="KW-0732">Signal</keyword>
<feature type="compositionally biased region" description="Gly residues" evidence="1">
    <location>
        <begin position="201"/>
        <end position="224"/>
    </location>
</feature>
<dbReference type="GO" id="GO:0008237">
    <property type="term" value="F:metallopeptidase activity"/>
    <property type="evidence" value="ECO:0007669"/>
    <property type="project" value="InterPro"/>
</dbReference>
<evidence type="ECO:0000256" key="1">
    <source>
        <dbReference type="SAM" id="MobiDB-lite"/>
    </source>
</evidence>
<organism evidence="3 4">
    <name type="scientific">Altererythrobacter ishigakiensis</name>
    <dbReference type="NCBI Taxonomy" id="476157"/>
    <lineage>
        <taxon>Bacteria</taxon>
        <taxon>Pseudomonadati</taxon>
        <taxon>Pseudomonadota</taxon>
        <taxon>Alphaproteobacteria</taxon>
        <taxon>Sphingomonadales</taxon>
        <taxon>Erythrobacteraceae</taxon>
        <taxon>Altererythrobacter</taxon>
    </lineage>
</organism>
<keyword evidence="4" id="KW-1185">Reference proteome</keyword>
<accession>A0A562UTZ7</accession>
<evidence type="ECO:0000256" key="2">
    <source>
        <dbReference type="SAM" id="SignalP"/>
    </source>
</evidence>
<evidence type="ECO:0000313" key="3">
    <source>
        <dbReference type="EMBL" id="TWJ09086.1"/>
    </source>
</evidence>
<gene>
    <name evidence="3" type="ORF">JN10_0709</name>
</gene>
<feature type="region of interest" description="Disordered" evidence="1">
    <location>
        <begin position="198"/>
        <end position="252"/>
    </location>
</feature>
<dbReference type="AlphaFoldDB" id="A0A562UTZ7"/>
<name>A0A562UTZ7_9SPHN</name>
<comment type="caution">
    <text evidence="3">The sequence shown here is derived from an EMBL/GenBank/DDBJ whole genome shotgun (WGS) entry which is preliminary data.</text>
</comment>
<dbReference type="EMBL" id="VLLK01000001">
    <property type="protein sequence ID" value="TWJ09086.1"/>
    <property type="molecule type" value="Genomic_DNA"/>
</dbReference>
<dbReference type="STRING" id="476157.GCA_001663155_00035"/>
<dbReference type="InterPro" id="IPR024079">
    <property type="entry name" value="MetalloPept_cat_dom_sf"/>
</dbReference>
<dbReference type="Gene3D" id="3.40.390.10">
    <property type="entry name" value="Collagenase (Catalytic Domain)"/>
    <property type="match status" value="1"/>
</dbReference>
<sequence length="287" mass="30479">MKLGKKLAAASVGLSISAVLAAPVLANHSWSTYHWVRTSNEITVPVIDNTTGIWALRNHTGIAVADWNVSPYIEAPLVRGNADPACAIVRDEINVCNDDYGSVGWLGLARITISSGHITGGATLLNDYYFNQDRYNNDTWRQLVTCQEIGHDYGLGHQNENFSTDVTTSCMEYTSQPAGNEGPDAHDYEQLALIYAHSEGGDTGDGGGGGKPGKGGGNGGGKGGGKGKKFGLGNTPKDWGRPTDYDGDGRPNVFVREMDGALVVTHVTWAIGEGPEGGNHHHDGEHH</sequence>
<dbReference type="Proteomes" id="UP000320547">
    <property type="component" value="Unassembled WGS sequence"/>
</dbReference>
<feature type="signal peptide" evidence="2">
    <location>
        <begin position="1"/>
        <end position="21"/>
    </location>
</feature>
<proteinExistence type="predicted"/>
<dbReference type="SUPFAM" id="SSF55486">
    <property type="entry name" value="Metalloproteases ('zincins'), catalytic domain"/>
    <property type="match status" value="1"/>
</dbReference>